<reference evidence="8" key="2">
    <citation type="submission" date="2021-01" db="EMBL/GenBank/DDBJ databases">
        <authorList>
            <person name="Schikora-Tamarit M.A."/>
        </authorList>
    </citation>
    <scope>NUCLEOTIDE SEQUENCE</scope>
    <source>
        <strain evidence="8">CBS6341</strain>
    </source>
</reference>
<dbReference type="Pfam" id="PF17098">
    <property type="entry name" value="Wtap"/>
    <property type="match status" value="1"/>
</dbReference>
<keyword evidence="9" id="KW-1185">Reference proteome</keyword>
<keyword evidence="3" id="KW-0507">mRNA processing</keyword>
<evidence type="ECO:0000313" key="8">
    <source>
        <dbReference type="EMBL" id="KAH3667095.1"/>
    </source>
</evidence>
<protein>
    <submittedName>
        <fullName evidence="8">Uncharacterized protein</fullName>
    </submittedName>
</protein>
<comment type="subcellular location">
    <subcellularLocation>
        <location evidence="1">Nucleus</location>
    </subcellularLocation>
</comment>
<gene>
    <name evidence="8" type="ORF">WICMUC_005442</name>
</gene>
<evidence type="ECO:0000256" key="5">
    <source>
        <dbReference type="ARBA" id="ARBA00023242"/>
    </source>
</evidence>
<keyword evidence="6" id="KW-0175">Coiled coil</keyword>
<comment type="similarity">
    <text evidence="2">Belongs to the fl(2)d family.</text>
</comment>
<evidence type="ECO:0000256" key="4">
    <source>
        <dbReference type="ARBA" id="ARBA00023187"/>
    </source>
</evidence>
<organism evidence="8 9">
    <name type="scientific">Wickerhamomyces mucosus</name>
    <dbReference type="NCBI Taxonomy" id="1378264"/>
    <lineage>
        <taxon>Eukaryota</taxon>
        <taxon>Fungi</taxon>
        <taxon>Dikarya</taxon>
        <taxon>Ascomycota</taxon>
        <taxon>Saccharomycotina</taxon>
        <taxon>Saccharomycetes</taxon>
        <taxon>Phaffomycetales</taxon>
        <taxon>Wickerhamomycetaceae</taxon>
        <taxon>Wickerhamomyces</taxon>
    </lineage>
</organism>
<name>A0A9P8P8D9_9ASCO</name>
<evidence type="ECO:0000256" key="2">
    <source>
        <dbReference type="ARBA" id="ARBA00010313"/>
    </source>
</evidence>
<evidence type="ECO:0000256" key="7">
    <source>
        <dbReference type="SAM" id="MobiDB-lite"/>
    </source>
</evidence>
<reference evidence="8" key="1">
    <citation type="journal article" date="2021" name="Open Biol.">
        <title>Shared evolutionary footprints suggest mitochondrial oxidative damage underlies multiple complex I losses in fungi.</title>
        <authorList>
            <person name="Schikora-Tamarit M.A."/>
            <person name="Marcet-Houben M."/>
            <person name="Nosek J."/>
            <person name="Gabaldon T."/>
        </authorList>
    </citation>
    <scope>NUCLEOTIDE SEQUENCE</scope>
    <source>
        <strain evidence="8">CBS6341</strain>
    </source>
</reference>
<dbReference type="Proteomes" id="UP000769528">
    <property type="component" value="Unassembled WGS sequence"/>
</dbReference>
<keyword evidence="5" id="KW-0539">Nucleus</keyword>
<evidence type="ECO:0000256" key="6">
    <source>
        <dbReference type="SAM" id="Coils"/>
    </source>
</evidence>
<dbReference type="OrthoDB" id="3980873at2759"/>
<evidence type="ECO:0000256" key="3">
    <source>
        <dbReference type="ARBA" id="ARBA00022664"/>
    </source>
</evidence>
<dbReference type="AlphaFoldDB" id="A0A9P8P8D9"/>
<dbReference type="EMBL" id="JAEUBF010001392">
    <property type="protein sequence ID" value="KAH3667095.1"/>
    <property type="molecule type" value="Genomic_DNA"/>
</dbReference>
<keyword evidence="4" id="KW-0508">mRNA splicing</keyword>
<accession>A0A9P8P8D9</accession>
<evidence type="ECO:0000313" key="9">
    <source>
        <dbReference type="Proteomes" id="UP000769528"/>
    </source>
</evidence>
<feature type="coiled-coil region" evidence="6">
    <location>
        <begin position="193"/>
        <end position="246"/>
    </location>
</feature>
<feature type="region of interest" description="Disordered" evidence="7">
    <location>
        <begin position="45"/>
        <end position="67"/>
    </location>
</feature>
<dbReference type="InterPro" id="IPR033757">
    <property type="entry name" value="WTAP"/>
</dbReference>
<comment type="caution">
    <text evidence="8">The sequence shown here is derived from an EMBL/GenBank/DDBJ whole genome shotgun (WGS) entry which is preliminary data.</text>
</comment>
<evidence type="ECO:0000256" key="1">
    <source>
        <dbReference type="ARBA" id="ARBA00004123"/>
    </source>
</evidence>
<proteinExistence type="inferred from homology"/>
<sequence length="252" mass="28828">MDSFNSYFKDQPIDLSTAPSSSTQPSSTLNYNKINNNFHNYNPSSSSSSSFFNTNTNNNSNNNTTNISSNWNNSNNLINNNNLQLHELEKLKNLLKIKELETNQLESEIIKLKSLNSKSSSSSIINSDESTIIPSNYLIIFNKLGDKIHELNKELLDTKTRLNSIITSILSNPNYINSSSSIKNGRFDEFEIFEKILIKLQNLQDENKELLKIVSFGKLKQLQIDLNFKNKLIEELNRENEILKSKIINKDE</sequence>